<feature type="domain" description="4Fe-4S ferredoxin-type" evidence="8">
    <location>
        <begin position="30"/>
        <end position="58"/>
    </location>
</feature>
<evidence type="ECO:0000313" key="9">
    <source>
        <dbReference type="EMBL" id="HIS65409.1"/>
    </source>
</evidence>
<dbReference type="PANTHER" id="PTHR43687">
    <property type="entry name" value="ADENYLYLSULFATE REDUCTASE, BETA SUBUNIT"/>
    <property type="match status" value="1"/>
</dbReference>
<dbReference type="EMBL" id="DVJJ01000129">
    <property type="protein sequence ID" value="HIS65409.1"/>
    <property type="molecule type" value="Genomic_DNA"/>
</dbReference>
<dbReference type="PANTHER" id="PTHR43687:SF6">
    <property type="entry name" value="L-ASPARTATE SEMIALDEHYDE SULFURTRANSFERASE IRON-SULFUR SUBUNIT"/>
    <property type="match status" value="1"/>
</dbReference>
<keyword evidence="1" id="KW-0813">Transport</keyword>
<dbReference type="Proteomes" id="UP000886741">
    <property type="component" value="Unassembled WGS sequence"/>
</dbReference>
<keyword evidence="5" id="KW-0249">Electron transport</keyword>
<keyword evidence="4" id="KW-0677">Repeat</keyword>
<keyword evidence="3" id="KW-0479">Metal-binding</keyword>
<dbReference type="AlphaFoldDB" id="A0A9D1JUM7"/>
<accession>A0A9D1JUM7</accession>
<evidence type="ECO:0000256" key="6">
    <source>
        <dbReference type="ARBA" id="ARBA00023004"/>
    </source>
</evidence>
<comment type="caution">
    <text evidence="9">The sequence shown here is derived from an EMBL/GenBank/DDBJ whole genome shotgun (WGS) entry which is preliminary data.</text>
</comment>
<evidence type="ECO:0000313" key="10">
    <source>
        <dbReference type="Proteomes" id="UP000886741"/>
    </source>
</evidence>
<dbReference type="GO" id="GO:0051539">
    <property type="term" value="F:4 iron, 4 sulfur cluster binding"/>
    <property type="evidence" value="ECO:0007669"/>
    <property type="project" value="UniProtKB-KW"/>
</dbReference>
<proteinExistence type="predicted"/>
<evidence type="ECO:0000256" key="7">
    <source>
        <dbReference type="ARBA" id="ARBA00023014"/>
    </source>
</evidence>
<evidence type="ECO:0000256" key="5">
    <source>
        <dbReference type="ARBA" id="ARBA00022982"/>
    </source>
</evidence>
<reference evidence="9" key="1">
    <citation type="submission" date="2020-10" db="EMBL/GenBank/DDBJ databases">
        <authorList>
            <person name="Gilroy R."/>
        </authorList>
    </citation>
    <scope>NUCLEOTIDE SEQUENCE</scope>
    <source>
        <strain evidence="9">ChiBcec16-1751</strain>
    </source>
</reference>
<evidence type="ECO:0000259" key="8">
    <source>
        <dbReference type="PROSITE" id="PS51379"/>
    </source>
</evidence>
<keyword evidence="7" id="KW-0411">Iron-sulfur</keyword>
<sequence>MGVSIKNLGDCVACGACAEACPQEVLKVEDNVEIANADDCVSCGLCADACPVDVLEVD</sequence>
<organism evidence="9 10">
    <name type="scientific">Candidatus Avoscillospira avistercoris</name>
    <dbReference type="NCBI Taxonomy" id="2840707"/>
    <lineage>
        <taxon>Bacteria</taxon>
        <taxon>Bacillati</taxon>
        <taxon>Bacillota</taxon>
        <taxon>Clostridia</taxon>
        <taxon>Eubacteriales</taxon>
        <taxon>Oscillospiraceae</taxon>
        <taxon>Oscillospiraceae incertae sedis</taxon>
        <taxon>Candidatus Avoscillospira</taxon>
    </lineage>
</organism>
<dbReference type="PROSITE" id="PS00198">
    <property type="entry name" value="4FE4S_FER_1"/>
    <property type="match status" value="1"/>
</dbReference>
<gene>
    <name evidence="9" type="ORF">IAA83_08585</name>
</gene>
<protein>
    <submittedName>
        <fullName evidence="9">4Fe-4S binding protein</fullName>
    </submittedName>
</protein>
<dbReference type="InterPro" id="IPR017896">
    <property type="entry name" value="4Fe4S_Fe-S-bd"/>
</dbReference>
<dbReference type="InterPro" id="IPR050572">
    <property type="entry name" value="Fe-S_Ferredoxin"/>
</dbReference>
<dbReference type="SUPFAM" id="SSF54862">
    <property type="entry name" value="4Fe-4S ferredoxins"/>
    <property type="match status" value="1"/>
</dbReference>
<name>A0A9D1JUM7_9FIRM</name>
<feature type="domain" description="4Fe-4S ferredoxin-type" evidence="8">
    <location>
        <begin position="1"/>
        <end position="29"/>
    </location>
</feature>
<keyword evidence="6" id="KW-0408">Iron</keyword>
<reference evidence="9" key="2">
    <citation type="journal article" date="2021" name="PeerJ">
        <title>Extensive microbial diversity within the chicken gut microbiome revealed by metagenomics and culture.</title>
        <authorList>
            <person name="Gilroy R."/>
            <person name="Ravi A."/>
            <person name="Getino M."/>
            <person name="Pursley I."/>
            <person name="Horton D.L."/>
            <person name="Alikhan N.F."/>
            <person name="Baker D."/>
            <person name="Gharbi K."/>
            <person name="Hall N."/>
            <person name="Watson M."/>
            <person name="Adriaenssens E.M."/>
            <person name="Foster-Nyarko E."/>
            <person name="Jarju S."/>
            <person name="Secka A."/>
            <person name="Antonio M."/>
            <person name="Oren A."/>
            <person name="Chaudhuri R.R."/>
            <person name="La Ragione R."/>
            <person name="Hildebrand F."/>
            <person name="Pallen M.J."/>
        </authorList>
    </citation>
    <scope>NUCLEOTIDE SEQUENCE</scope>
    <source>
        <strain evidence="9">ChiBcec16-1751</strain>
    </source>
</reference>
<dbReference type="Gene3D" id="3.30.70.3270">
    <property type="match status" value="2"/>
</dbReference>
<evidence type="ECO:0000256" key="2">
    <source>
        <dbReference type="ARBA" id="ARBA00022485"/>
    </source>
</evidence>
<dbReference type="GO" id="GO:0046872">
    <property type="term" value="F:metal ion binding"/>
    <property type="evidence" value="ECO:0007669"/>
    <property type="project" value="UniProtKB-KW"/>
</dbReference>
<evidence type="ECO:0000256" key="1">
    <source>
        <dbReference type="ARBA" id="ARBA00022448"/>
    </source>
</evidence>
<keyword evidence="2" id="KW-0004">4Fe-4S</keyword>
<evidence type="ECO:0000256" key="3">
    <source>
        <dbReference type="ARBA" id="ARBA00022723"/>
    </source>
</evidence>
<dbReference type="InterPro" id="IPR017900">
    <property type="entry name" value="4Fe4S_Fe_S_CS"/>
</dbReference>
<dbReference type="PROSITE" id="PS51379">
    <property type="entry name" value="4FE4S_FER_2"/>
    <property type="match status" value="2"/>
</dbReference>
<dbReference type="Pfam" id="PF12838">
    <property type="entry name" value="Fer4_7"/>
    <property type="match status" value="1"/>
</dbReference>
<evidence type="ECO:0000256" key="4">
    <source>
        <dbReference type="ARBA" id="ARBA00022737"/>
    </source>
</evidence>